<evidence type="ECO:0000313" key="1">
    <source>
        <dbReference type="EMBL" id="KPJ08747.1"/>
    </source>
</evidence>
<proteinExistence type="predicted"/>
<protein>
    <submittedName>
        <fullName evidence="1">Uncharacterized protein</fullName>
    </submittedName>
</protein>
<organism evidence="1 2">
    <name type="scientific">Papilio machaon</name>
    <name type="common">Old World swallowtail butterfly</name>
    <dbReference type="NCBI Taxonomy" id="76193"/>
    <lineage>
        <taxon>Eukaryota</taxon>
        <taxon>Metazoa</taxon>
        <taxon>Ecdysozoa</taxon>
        <taxon>Arthropoda</taxon>
        <taxon>Hexapoda</taxon>
        <taxon>Insecta</taxon>
        <taxon>Pterygota</taxon>
        <taxon>Neoptera</taxon>
        <taxon>Endopterygota</taxon>
        <taxon>Lepidoptera</taxon>
        <taxon>Glossata</taxon>
        <taxon>Ditrysia</taxon>
        <taxon>Papilionoidea</taxon>
        <taxon>Papilionidae</taxon>
        <taxon>Papilioninae</taxon>
        <taxon>Papilio</taxon>
    </lineage>
</organism>
<name>A0A194QTF6_PAPMA</name>
<gene>
    <name evidence="1" type="ORF">RR48_06235</name>
</gene>
<dbReference type="Proteomes" id="UP000053240">
    <property type="component" value="Unassembled WGS sequence"/>
</dbReference>
<accession>A0A194QTF6</accession>
<sequence>MGNSITEIYKVLIDTSAIASSRLVLFIVQCGDRRPAINEHDQLSTRVRPARARPSAASEKRPYRCSDDCTSVAPISPYLPQPHYVRQVGLSDPVTECSAPCRRNCTGCVCGCTVRAPLLSEETARPSPYTKVGRAAPAQAQRVTEEKVGLWSQGRVRRSRVAQPPNIIDAFATECSRAIVL</sequence>
<dbReference type="InParanoid" id="A0A194QTF6"/>
<evidence type="ECO:0000313" key="2">
    <source>
        <dbReference type="Proteomes" id="UP000053240"/>
    </source>
</evidence>
<keyword evidence="2" id="KW-1185">Reference proteome</keyword>
<dbReference type="EMBL" id="KQ461150">
    <property type="protein sequence ID" value="KPJ08747.1"/>
    <property type="molecule type" value="Genomic_DNA"/>
</dbReference>
<reference evidence="1 2" key="1">
    <citation type="journal article" date="2015" name="Nat. Commun.">
        <title>Outbred genome sequencing and CRISPR/Cas9 gene editing in butterflies.</title>
        <authorList>
            <person name="Li X."/>
            <person name="Fan D."/>
            <person name="Zhang W."/>
            <person name="Liu G."/>
            <person name="Zhang L."/>
            <person name="Zhao L."/>
            <person name="Fang X."/>
            <person name="Chen L."/>
            <person name="Dong Y."/>
            <person name="Chen Y."/>
            <person name="Ding Y."/>
            <person name="Zhao R."/>
            <person name="Feng M."/>
            <person name="Zhu Y."/>
            <person name="Feng Y."/>
            <person name="Jiang X."/>
            <person name="Zhu D."/>
            <person name="Xiang H."/>
            <person name="Feng X."/>
            <person name="Li S."/>
            <person name="Wang J."/>
            <person name="Zhang G."/>
            <person name="Kronforst M.R."/>
            <person name="Wang W."/>
        </authorList>
    </citation>
    <scope>NUCLEOTIDE SEQUENCE [LARGE SCALE GENOMIC DNA]</scope>
    <source>
        <strain evidence="1">Ya'a_city_454_Pm</strain>
        <tissue evidence="1">Whole body</tissue>
    </source>
</reference>
<dbReference type="AlphaFoldDB" id="A0A194QTF6"/>